<evidence type="ECO:0000313" key="4">
    <source>
        <dbReference type="EMBL" id="KAK9270738.1"/>
    </source>
</evidence>
<evidence type="ECO:0000256" key="2">
    <source>
        <dbReference type="ARBA" id="ARBA00022737"/>
    </source>
</evidence>
<feature type="repeat" description="PPR" evidence="3">
    <location>
        <begin position="319"/>
        <end position="353"/>
    </location>
</feature>
<proteinExistence type="inferred from homology"/>
<name>A0AAP0ND52_LIQFO</name>
<sequence length="533" mass="60376">MEISNMHKKLRYFSYPHLLYSLLSQSPPSPSLSTLPKTLISPRPSFPNTISHSNRTPTSHPLYSSISSSGLPSVCSITSPFSQSLHCYGCIGYQRSLILNLTLLRPKTKSLLRLFSVSTFDISSTSASLGHVVSNENCEFKDLSIDGFGGNASPKQVSEIIEVIKRGESDLEMKLNLMDVNLSVGAITEIFRVLNCERVSALRFFDWIKDFRPNLHCDSDICSLIIENCGWLDDYKGMMCLLKDFKLKQVCLTKKAFGFLPIFSSSKASIMDCIRRQIQVLDEVGGSCRSTGIRGLIEMFSGLGFFEMAKFVMEITERKPLYYTILIREKCLRFDFKEARDMLEEMRQLGCDPDAKSYNYLLSSLSKNDKAAEVYSVLTEMQEKGCPPDAITFEILIFYTIRLGKLDFAVDLLDQMESRGIEPRFETHAAFIKGYFYSGKYEEAYNYVVGSVAKYKSSSNMIYSLLVSLHQEKGNLVIAQNIIVEMINKGLKPNFPVCMRVLKRLRKSRRVHLARDLSSRLSRLRLEPSTEAG</sequence>
<dbReference type="InterPro" id="IPR011990">
    <property type="entry name" value="TPR-like_helical_dom_sf"/>
</dbReference>
<dbReference type="PROSITE" id="PS51375">
    <property type="entry name" value="PPR"/>
    <property type="match status" value="3"/>
</dbReference>
<reference evidence="4 5" key="1">
    <citation type="journal article" date="2024" name="Plant J.">
        <title>Genome sequences and population genomics reveal climatic adaptation and genomic divergence between two closely related sweetgum species.</title>
        <authorList>
            <person name="Xu W.Q."/>
            <person name="Ren C.Q."/>
            <person name="Zhang X.Y."/>
            <person name="Comes H.P."/>
            <person name="Liu X.H."/>
            <person name="Li Y.G."/>
            <person name="Kettle C.J."/>
            <person name="Jalonen R."/>
            <person name="Gaisberger H."/>
            <person name="Ma Y.Z."/>
            <person name="Qiu Y.X."/>
        </authorList>
    </citation>
    <scope>NUCLEOTIDE SEQUENCE [LARGE SCALE GENOMIC DNA]</scope>
    <source>
        <strain evidence="4">Hangzhou</strain>
    </source>
</reference>
<dbReference type="InterPro" id="IPR002885">
    <property type="entry name" value="PPR_rpt"/>
</dbReference>
<gene>
    <name evidence="4" type="ORF">L1049_026321</name>
</gene>
<dbReference type="Pfam" id="PF01535">
    <property type="entry name" value="PPR"/>
    <property type="match status" value="2"/>
</dbReference>
<dbReference type="Proteomes" id="UP001415857">
    <property type="component" value="Unassembled WGS sequence"/>
</dbReference>
<dbReference type="PANTHER" id="PTHR47936">
    <property type="entry name" value="PPR_LONG DOMAIN-CONTAINING PROTEIN"/>
    <property type="match status" value="1"/>
</dbReference>
<accession>A0AAP0ND52</accession>
<dbReference type="AlphaFoldDB" id="A0AAP0ND52"/>
<feature type="repeat" description="PPR" evidence="3">
    <location>
        <begin position="389"/>
        <end position="423"/>
    </location>
</feature>
<comment type="caution">
    <text evidence="4">The sequence shown here is derived from an EMBL/GenBank/DDBJ whole genome shotgun (WGS) entry which is preliminary data.</text>
</comment>
<dbReference type="Pfam" id="PF13041">
    <property type="entry name" value="PPR_2"/>
    <property type="match status" value="1"/>
</dbReference>
<dbReference type="PANTHER" id="PTHR47936:SF3">
    <property type="entry name" value="PENTACOTRIPEPTIDE-REPEAT REGION OF PRORP DOMAIN-CONTAINING PROTEIN"/>
    <property type="match status" value="1"/>
</dbReference>
<evidence type="ECO:0000256" key="1">
    <source>
        <dbReference type="ARBA" id="ARBA00007626"/>
    </source>
</evidence>
<keyword evidence="5" id="KW-1185">Reference proteome</keyword>
<protein>
    <recommendedName>
        <fullName evidence="6">Pentatricopeptide repeat-containing protein</fullName>
    </recommendedName>
</protein>
<keyword evidence="2" id="KW-0677">Repeat</keyword>
<evidence type="ECO:0008006" key="6">
    <source>
        <dbReference type="Google" id="ProtNLM"/>
    </source>
</evidence>
<feature type="repeat" description="PPR" evidence="3">
    <location>
        <begin position="354"/>
        <end position="388"/>
    </location>
</feature>
<dbReference type="EMBL" id="JBBPBK010000014">
    <property type="protein sequence ID" value="KAK9270738.1"/>
    <property type="molecule type" value="Genomic_DNA"/>
</dbReference>
<dbReference type="Gene3D" id="1.25.40.10">
    <property type="entry name" value="Tetratricopeptide repeat domain"/>
    <property type="match status" value="2"/>
</dbReference>
<dbReference type="NCBIfam" id="TIGR00756">
    <property type="entry name" value="PPR"/>
    <property type="match status" value="2"/>
</dbReference>
<organism evidence="4 5">
    <name type="scientific">Liquidambar formosana</name>
    <name type="common">Formosan gum</name>
    <dbReference type="NCBI Taxonomy" id="63359"/>
    <lineage>
        <taxon>Eukaryota</taxon>
        <taxon>Viridiplantae</taxon>
        <taxon>Streptophyta</taxon>
        <taxon>Embryophyta</taxon>
        <taxon>Tracheophyta</taxon>
        <taxon>Spermatophyta</taxon>
        <taxon>Magnoliopsida</taxon>
        <taxon>eudicotyledons</taxon>
        <taxon>Gunneridae</taxon>
        <taxon>Pentapetalae</taxon>
        <taxon>Saxifragales</taxon>
        <taxon>Altingiaceae</taxon>
        <taxon>Liquidambar</taxon>
    </lineage>
</organism>
<comment type="similarity">
    <text evidence="1">Belongs to the PPR family. P subfamily.</text>
</comment>
<evidence type="ECO:0000313" key="5">
    <source>
        <dbReference type="Proteomes" id="UP001415857"/>
    </source>
</evidence>
<evidence type="ECO:0000256" key="3">
    <source>
        <dbReference type="PROSITE-ProRule" id="PRU00708"/>
    </source>
</evidence>